<evidence type="ECO:0000313" key="5">
    <source>
        <dbReference type="Proteomes" id="UP000619244"/>
    </source>
</evidence>
<evidence type="ECO:0000313" key="4">
    <source>
        <dbReference type="EMBL" id="GGX54248.1"/>
    </source>
</evidence>
<dbReference type="EMBL" id="BMVU01000001">
    <property type="protein sequence ID" value="GGX54248.1"/>
    <property type="molecule type" value="Genomic_DNA"/>
</dbReference>
<dbReference type="PRINTS" id="PR00038">
    <property type="entry name" value="HTHLUXR"/>
</dbReference>
<dbReference type="GO" id="GO:0004016">
    <property type="term" value="F:adenylate cyclase activity"/>
    <property type="evidence" value="ECO:0007669"/>
    <property type="project" value="TreeGrafter"/>
</dbReference>
<dbReference type="InterPro" id="IPR016032">
    <property type="entry name" value="Sig_transdc_resp-reg_C-effctor"/>
</dbReference>
<feature type="domain" description="HTH luxR-type" evidence="3">
    <location>
        <begin position="841"/>
        <end position="906"/>
    </location>
</feature>
<dbReference type="Pfam" id="PF13191">
    <property type="entry name" value="AAA_16"/>
    <property type="match status" value="1"/>
</dbReference>
<evidence type="ECO:0000256" key="1">
    <source>
        <dbReference type="ARBA" id="ARBA00022741"/>
    </source>
</evidence>
<dbReference type="PANTHER" id="PTHR16305:SF35">
    <property type="entry name" value="TRANSCRIPTIONAL ACTIVATOR DOMAIN"/>
    <property type="match status" value="1"/>
</dbReference>
<reference evidence="4" key="2">
    <citation type="submission" date="2020-09" db="EMBL/GenBank/DDBJ databases">
        <authorList>
            <person name="Sun Q."/>
            <person name="Ohkuma M."/>
        </authorList>
    </citation>
    <scope>NUCLEOTIDE SEQUENCE</scope>
    <source>
        <strain evidence="4">JCM 4790</strain>
    </source>
</reference>
<protein>
    <submittedName>
        <fullName evidence="4">LuxR family transcriptional regulator</fullName>
    </submittedName>
</protein>
<dbReference type="PANTHER" id="PTHR16305">
    <property type="entry name" value="TESTICULAR SOLUBLE ADENYLYL CYCLASE"/>
    <property type="match status" value="1"/>
</dbReference>
<evidence type="ECO:0000259" key="3">
    <source>
        <dbReference type="PROSITE" id="PS50043"/>
    </source>
</evidence>
<proteinExistence type="predicted"/>
<dbReference type="InterPro" id="IPR041664">
    <property type="entry name" value="AAA_16"/>
</dbReference>
<accession>A0A918K867</accession>
<dbReference type="Gene3D" id="1.10.10.10">
    <property type="entry name" value="Winged helix-like DNA-binding domain superfamily/Winged helix DNA-binding domain"/>
    <property type="match status" value="1"/>
</dbReference>
<reference evidence="4" key="1">
    <citation type="journal article" date="2014" name="Int. J. Syst. Evol. Microbiol.">
        <title>Complete genome sequence of Corynebacterium casei LMG S-19264T (=DSM 44701T), isolated from a smear-ripened cheese.</title>
        <authorList>
            <consortium name="US DOE Joint Genome Institute (JGI-PGF)"/>
            <person name="Walter F."/>
            <person name="Albersmeier A."/>
            <person name="Kalinowski J."/>
            <person name="Ruckert C."/>
        </authorList>
    </citation>
    <scope>NUCLEOTIDE SEQUENCE</scope>
    <source>
        <strain evidence="4">JCM 4790</strain>
    </source>
</reference>
<dbReference type="PROSITE" id="PS00622">
    <property type="entry name" value="HTH_LUXR_1"/>
    <property type="match status" value="1"/>
</dbReference>
<gene>
    <name evidence="4" type="ORF">GCM10010358_05310</name>
</gene>
<dbReference type="InterPro" id="IPR000792">
    <property type="entry name" value="Tscrpt_reg_LuxR_C"/>
</dbReference>
<dbReference type="RefSeq" id="WP_268256165.1">
    <property type="nucleotide sequence ID" value="NZ_BMVU01000001.1"/>
</dbReference>
<dbReference type="Pfam" id="PF00196">
    <property type="entry name" value="GerE"/>
    <property type="match status" value="1"/>
</dbReference>
<dbReference type="InterPro" id="IPR011990">
    <property type="entry name" value="TPR-like_helical_dom_sf"/>
</dbReference>
<dbReference type="SMART" id="SM00421">
    <property type="entry name" value="HTH_LUXR"/>
    <property type="match status" value="1"/>
</dbReference>
<dbReference type="SUPFAM" id="SSF52540">
    <property type="entry name" value="P-loop containing nucleoside triphosphate hydrolases"/>
    <property type="match status" value="1"/>
</dbReference>
<dbReference type="Proteomes" id="UP000619244">
    <property type="component" value="Unassembled WGS sequence"/>
</dbReference>
<comment type="caution">
    <text evidence="4">The sequence shown here is derived from an EMBL/GenBank/DDBJ whole genome shotgun (WGS) entry which is preliminary data.</text>
</comment>
<dbReference type="InterPro" id="IPR036388">
    <property type="entry name" value="WH-like_DNA-bd_sf"/>
</dbReference>
<dbReference type="GO" id="GO:0005737">
    <property type="term" value="C:cytoplasm"/>
    <property type="evidence" value="ECO:0007669"/>
    <property type="project" value="TreeGrafter"/>
</dbReference>
<dbReference type="GO" id="GO:0003677">
    <property type="term" value="F:DNA binding"/>
    <property type="evidence" value="ECO:0007669"/>
    <property type="project" value="InterPro"/>
</dbReference>
<dbReference type="GO" id="GO:0006355">
    <property type="term" value="P:regulation of DNA-templated transcription"/>
    <property type="evidence" value="ECO:0007669"/>
    <property type="project" value="InterPro"/>
</dbReference>
<sequence>MDVPFVGRGDCLALLAQAREGARDGRPRRVLVEGPAGIGKTALVRRFLGEGPAVLYAAGEEAESALDFGLLERLLGTRARWPDAHAAGAALLEALDEAQTERAPVALAVDDAQWADQPSLQALAFAVRRLRADRVLVLLVVRDAAEARLPEGLRRLFTEDDAVRVRVDGLAPADLRRLAGALGVRGLTARAAARLHAHTAGNPLYARALLEQEGDGLLDALAEPDVAPPAPRSFTALVLARLAACSPAADALVCAASVLGAHCVLTDAWEVAAADLLAADHEDAEVLTALEEAAGAGLLTEAPGDPVIRFPHPLVHAAVYHQLGPSRRGALHLRAARTVGDPAQRLRHRALAAPGPDPGLAAELATLGRGFAATGAWHNAAGQLSAAARLSGDTARYERYTLEAVECALLAGDVPDVGEAAERIARFAPGGWRSYLLGRLSLYDLERAEELLTDAWRRCDPAAEPRLAARIAGQFAALHGSMAHGGEMAEWAGLALRLAPDDTATDLIRYLRLSGLALNGEAVPALAALGPLPDPVLAGPAELEELLGRGTLRAWTGDLTGAVRDLRGVLGVCRDRAASFRVVCATALASAEYRAGHWDDVVVHTGLALSLADDTDQPHIALYCRLLAALVHSARGAFEEARAHARVNRDYAAGGHVHPTLWAALAEAQLARAEGRPEGVALALGPLPGLAARGDLLEPGGIPWSDLLAEARAALGDDKGAEQALAPYETLAARRGHRTAMLAAARARGVLEAGRGDAGAAERAFRAGLEHAAHVEAPFDRALLHLAYGSFLRRAGRRTRAGEQLTRARDLLARLGAAPDLARCERELAACGVGPAEREPRVRGTDGLTAQELAVARLVISGLTNRQVARELVISVKTVEYHLGRIFTKLGVDSRTRLTAVLADAS</sequence>
<keyword evidence="5" id="KW-1185">Reference proteome</keyword>
<dbReference type="CDD" id="cd06170">
    <property type="entry name" value="LuxR_C_like"/>
    <property type="match status" value="1"/>
</dbReference>
<keyword evidence="1" id="KW-0547">Nucleotide-binding</keyword>
<dbReference type="SUPFAM" id="SSF48452">
    <property type="entry name" value="TPR-like"/>
    <property type="match status" value="1"/>
</dbReference>
<keyword evidence="2" id="KW-0067">ATP-binding</keyword>
<dbReference type="AlphaFoldDB" id="A0A918K867"/>
<dbReference type="GO" id="GO:0005524">
    <property type="term" value="F:ATP binding"/>
    <property type="evidence" value="ECO:0007669"/>
    <property type="project" value="UniProtKB-KW"/>
</dbReference>
<organism evidence="4 5">
    <name type="scientific">Streptomyces minutiscleroticus</name>
    <dbReference type="NCBI Taxonomy" id="68238"/>
    <lineage>
        <taxon>Bacteria</taxon>
        <taxon>Bacillati</taxon>
        <taxon>Actinomycetota</taxon>
        <taxon>Actinomycetes</taxon>
        <taxon>Kitasatosporales</taxon>
        <taxon>Streptomycetaceae</taxon>
        <taxon>Streptomyces</taxon>
    </lineage>
</organism>
<dbReference type="PROSITE" id="PS50043">
    <property type="entry name" value="HTH_LUXR_2"/>
    <property type="match status" value="1"/>
</dbReference>
<name>A0A918K867_9ACTN</name>
<dbReference type="InterPro" id="IPR027417">
    <property type="entry name" value="P-loop_NTPase"/>
</dbReference>
<evidence type="ECO:0000256" key="2">
    <source>
        <dbReference type="ARBA" id="ARBA00022840"/>
    </source>
</evidence>
<dbReference type="SUPFAM" id="SSF46894">
    <property type="entry name" value="C-terminal effector domain of the bipartite response regulators"/>
    <property type="match status" value="1"/>
</dbReference>